<evidence type="ECO:0000256" key="1">
    <source>
        <dbReference type="SAM" id="MobiDB-lite"/>
    </source>
</evidence>
<feature type="compositionally biased region" description="Polar residues" evidence="1">
    <location>
        <begin position="499"/>
        <end position="510"/>
    </location>
</feature>
<dbReference type="SUPFAM" id="SSF50156">
    <property type="entry name" value="PDZ domain-like"/>
    <property type="match status" value="4"/>
</dbReference>
<keyword evidence="4" id="KW-1185">Reference proteome</keyword>
<evidence type="ECO:0000259" key="3">
    <source>
        <dbReference type="PROSITE" id="PS50106"/>
    </source>
</evidence>
<dbReference type="Proteomes" id="UP001652741">
    <property type="component" value="Unplaced"/>
</dbReference>
<keyword evidence="2" id="KW-1133">Transmembrane helix</keyword>
<dbReference type="Gene3D" id="2.30.42.10">
    <property type="match status" value="4"/>
</dbReference>
<dbReference type="PANTHER" id="PTHR19964:SF10">
    <property type="entry name" value="MULTIPLE PDZ DOMAIN PROTEIN"/>
    <property type="match status" value="1"/>
</dbReference>
<dbReference type="SMART" id="SM00228">
    <property type="entry name" value="PDZ"/>
    <property type="match status" value="4"/>
</dbReference>
<accession>A0ABM3EC62</accession>
<gene>
    <name evidence="5" type="primary">LOC123733252</name>
</gene>
<evidence type="ECO:0000313" key="4">
    <source>
        <dbReference type="Proteomes" id="UP001652741"/>
    </source>
</evidence>
<feature type="compositionally biased region" description="Basic and acidic residues" evidence="1">
    <location>
        <begin position="746"/>
        <end position="766"/>
    </location>
</feature>
<protein>
    <submittedName>
        <fullName evidence="5">Multiple PDZ domain protein-like</fullName>
    </submittedName>
</protein>
<sequence>MAMILKVDTAFISYFNPFVFHSLSFSISLLLSIFSSPPLTEKMMSRYGGLPGELHIIELEKSPRGVTSTEARGQGLVPGLGLSLTEDRDGSRAHLGVYVAGVDPQGAAGRDGRIRVGDELLEINGQILYGRSHQNATAILNSVINGQILYGRSHQNATAILNSVINGQILYGRSHQNATAILNSVINGQILYGRSHQNATAILNSVINGQILYGRSHQNATAILNSVINGQILYGRSHQNATAILNSVINGQILYGRSHQNATAILNSVINGQILYGRSHQNATAILNSVINGQILYGRSHQNATAILNSVINGQILYGRSHQNATAILNSVINGQILYGRSHQNATAILNSVINGQILYGRSHQNATAILNSVINGQILYGRSLQNATAILNSVINGQILYGRSLQNATAILNSVINGQILYGRSLQNATAILNSAPSKVQILLTRNKAALTQMAQGPMGGDSSSSSIHPSISLSSFLHPSIHVSSSHPPIPPHSSVGTARNASSSSGRSDWPTGSALTPDLLSCPIIPGVDSTIEICKGHLGLGLSIVGGCDTLLGAIIIHEVNDGGAAQRDGRLWAGDQLLEVNGIDLGQATHEEAIGVLRLTPQRVRLTVFRHQQEYGEEDLWDVFQLELRLRPGQTLGLSTVGKSNDTGVFVSEIIGGGVADEDGRLFLGDQILSVNREDVRTATQEHVTSLLQSCSSGTVILEIARFKAVGVQYSCGSQSGDSVGSDSSTLTPSTVYDVQGHHPGDTERRQRGEDDTVEDHHDIRTVVIHKGPCDSLGLSVSGGAGSPHGNVPLFISTMDPAGLAARSHQIYVGDVMVSINDVSTEGMSHVQAGVLLKTISGTITLQVLTTGSVAEACGGGQGQGDVGLPSTGPATLHNNTR</sequence>
<feature type="region of interest" description="Disordered" evidence="1">
    <location>
        <begin position="485"/>
        <end position="515"/>
    </location>
</feature>
<keyword evidence="2" id="KW-0812">Transmembrane</keyword>
<feature type="transmembrane region" description="Helical" evidence="2">
    <location>
        <begin position="12"/>
        <end position="34"/>
    </location>
</feature>
<feature type="domain" description="PDZ" evidence="3">
    <location>
        <begin position="772"/>
        <end position="858"/>
    </location>
</feature>
<dbReference type="PANTHER" id="PTHR19964">
    <property type="entry name" value="MULTIPLE PDZ DOMAIN PROTEIN"/>
    <property type="match status" value="1"/>
</dbReference>
<evidence type="ECO:0000313" key="5">
    <source>
        <dbReference type="RefSeq" id="XP_045568650.1"/>
    </source>
</evidence>
<feature type="region of interest" description="Disordered" evidence="1">
    <location>
        <begin position="867"/>
        <end position="888"/>
    </location>
</feature>
<feature type="compositionally biased region" description="Polar residues" evidence="1">
    <location>
        <begin position="879"/>
        <end position="888"/>
    </location>
</feature>
<feature type="domain" description="PDZ" evidence="3">
    <location>
        <begin position="535"/>
        <end position="618"/>
    </location>
</feature>
<reference evidence="5" key="1">
    <citation type="submission" date="2025-08" db="UniProtKB">
        <authorList>
            <consortium name="RefSeq"/>
        </authorList>
    </citation>
    <scope>IDENTIFICATION</scope>
</reference>
<dbReference type="InterPro" id="IPR051342">
    <property type="entry name" value="PDZ_scaffold"/>
</dbReference>
<dbReference type="RefSeq" id="XP_045568650.1">
    <property type="nucleotide sequence ID" value="XM_045712694.1"/>
</dbReference>
<dbReference type="Pfam" id="PF00595">
    <property type="entry name" value="PDZ"/>
    <property type="match status" value="4"/>
</dbReference>
<dbReference type="CDD" id="cd06674">
    <property type="entry name" value="PDZ11_MUPP1-PDZ9_PATJ-like"/>
    <property type="match status" value="1"/>
</dbReference>
<dbReference type="CDD" id="cd06673">
    <property type="entry name" value="PDZ10_MUPP1-PDZ8_PATJ-like"/>
    <property type="match status" value="1"/>
</dbReference>
<dbReference type="GeneID" id="123733252"/>
<keyword evidence="2" id="KW-0472">Membrane</keyword>
<organism evidence="4 5">
    <name type="scientific">Salmo salar</name>
    <name type="common">Atlantic salmon</name>
    <dbReference type="NCBI Taxonomy" id="8030"/>
    <lineage>
        <taxon>Eukaryota</taxon>
        <taxon>Metazoa</taxon>
        <taxon>Chordata</taxon>
        <taxon>Craniata</taxon>
        <taxon>Vertebrata</taxon>
        <taxon>Euteleostomi</taxon>
        <taxon>Actinopterygii</taxon>
        <taxon>Neopterygii</taxon>
        <taxon>Teleostei</taxon>
        <taxon>Protacanthopterygii</taxon>
        <taxon>Salmoniformes</taxon>
        <taxon>Salmonidae</taxon>
        <taxon>Salmoninae</taxon>
        <taxon>Salmo</taxon>
    </lineage>
</organism>
<proteinExistence type="predicted"/>
<feature type="domain" description="PDZ" evidence="3">
    <location>
        <begin position="631"/>
        <end position="700"/>
    </location>
</feature>
<dbReference type="InterPro" id="IPR036034">
    <property type="entry name" value="PDZ_sf"/>
</dbReference>
<dbReference type="InterPro" id="IPR001478">
    <property type="entry name" value="PDZ"/>
</dbReference>
<feature type="region of interest" description="Disordered" evidence="1">
    <location>
        <begin position="725"/>
        <end position="766"/>
    </location>
</feature>
<feature type="compositionally biased region" description="Low complexity" evidence="1">
    <location>
        <begin position="725"/>
        <end position="735"/>
    </location>
</feature>
<name>A0ABM3EC62_SALSA</name>
<evidence type="ECO:0000256" key="2">
    <source>
        <dbReference type="SAM" id="Phobius"/>
    </source>
</evidence>
<dbReference type="PROSITE" id="PS50106">
    <property type="entry name" value="PDZ"/>
    <property type="match status" value="4"/>
</dbReference>
<feature type="domain" description="PDZ" evidence="3">
    <location>
        <begin position="56"/>
        <end position="142"/>
    </location>
</feature>